<evidence type="ECO:0000313" key="1">
    <source>
        <dbReference type="EMBL" id="MDH0562210.1"/>
    </source>
</evidence>
<protein>
    <submittedName>
        <fullName evidence="1">Uncharacterized protein</fullName>
    </submittedName>
</protein>
<comment type="caution">
    <text evidence="1">The sequence shown here is derived from an EMBL/GenBank/DDBJ whole genome shotgun (WGS) entry which is preliminary data.</text>
</comment>
<reference evidence="1" key="1">
    <citation type="submission" date="2022-09" db="EMBL/GenBank/DDBJ databases">
        <title>Intensive care unit water sources are persistently colonized with multi-drug resistant bacteria and are the site of extensive horizontal gene transfer of antibiotic resistance genes.</title>
        <authorList>
            <person name="Diorio-Toth L."/>
        </authorList>
    </citation>
    <scope>NUCLEOTIDE SEQUENCE</scope>
    <source>
        <strain evidence="1">GD04005</strain>
    </source>
</reference>
<name>A0AA42LCY9_9GAMM</name>
<evidence type="ECO:0000313" key="2">
    <source>
        <dbReference type="Proteomes" id="UP001159329"/>
    </source>
</evidence>
<dbReference type="EMBL" id="JAOEEO010000001">
    <property type="protein sequence ID" value="MDH0562210.1"/>
    <property type="molecule type" value="Genomic_DNA"/>
</dbReference>
<dbReference type="RefSeq" id="WP_279694095.1">
    <property type="nucleotide sequence ID" value="NZ_JAOEEO010000001.1"/>
</dbReference>
<organism evidence="1 2">
    <name type="scientific">Acinetobacter courvalinii</name>
    <dbReference type="NCBI Taxonomy" id="280147"/>
    <lineage>
        <taxon>Bacteria</taxon>
        <taxon>Pseudomonadati</taxon>
        <taxon>Pseudomonadota</taxon>
        <taxon>Gammaproteobacteria</taxon>
        <taxon>Moraxellales</taxon>
        <taxon>Moraxellaceae</taxon>
        <taxon>Acinetobacter</taxon>
    </lineage>
</organism>
<dbReference type="AlphaFoldDB" id="A0AA42LCY9"/>
<proteinExistence type="predicted"/>
<accession>A0AA42LCY9</accession>
<dbReference type="Proteomes" id="UP001159329">
    <property type="component" value="Unassembled WGS sequence"/>
</dbReference>
<gene>
    <name evidence="1" type="ORF">N7644_00760</name>
</gene>
<sequence length="138" mass="15697">MKVIRKVTSEAVPLEDGFLWSDEFAWKPIEQNQEYAVDGTLIVQEGKKKSGRPITLTPPDSQGWIKRSILSVIQDWSALQDEQFTLIFEYPHDTRQFNVIFNHQDGAIEAEPVKGIPTVSEGDYYKVTLKFLEVPNAG</sequence>